<comment type="subunit">
    <text evidence="2">Homodimer.</text>
</comment>
<proteinExistence type="predicted"/>
<comment type="catalytic activity">
    <reaction evidence="5">
        <text>a ribonucleotidyl-ribonucleotide-RNA + H2O = a 3'-end ribonucleotide-RNA + a 5'-end 5'-phospho-ribonucleoside-RNA + H(+)</text>
        <dbReference type="Rhea" id="RHEA:68096"/>
        <dbReference type="Rhea" id="RHEA-COMP:15179"/>
        <dbReference type="Rhea" id="RHEA-COMP:17355"/>
        <dbReference type="Rhea" id="RHEA-COMP:17428"/>
        <dbReference type="ChEBI" id="CHEBI:15377"/>
        <dbReference type="ChEBI" id="CHEBI:15378"/>
        <dbReference type="ChEBI" id="CHEBI:74896"/>
        <dbReference type="ChEBI" id="CHEBI:138282"/>
        <dbReference type="ChEBI" id="CHEBI:173118"/>
    </reaction>
    <physiologicalReaction direction="left-to-right" evidence="5">
        <dbReference type="Rhea" id="RHEA:68097"/>
    </physiologicalReaction>
</comment>
<evidence type="ECO:0000313" key="10">
    <source>
        <dbReference type="WBParaSite" id="TCLT_0001028701-mRNA-1"/>
    </source>
</evidence>
<dbReference type="AlphaFoldDB" id="A0A0N5DAT0"/>
<dbReference type="WBParaSite" id="TCLT_0001028701-mRNA-1">
    <property type="protein sequence ID" value="TCLT_0001028701-mRNA-1"/>
    <property type="gene ID" value="TCLT_0001028701"/>
</dbReference>
<evidence type="ECO:0000256" key="5">
    <source>
        <dbReference type="ARBA" id="ARBA00044690"/>
    </source>
</evidence>
<dbReference type="CDD" id="cd07711">
    <property type="entry name" value="MBLAC1-like_MBL-fold"/>
    <property type="match status" value="1"/>
</dbReference>
<dbReference type="Proteomes" id="UP000276776">
    <property type="component" value="Unassembled WGS sequence"/>
</dbReference>
<comment type="function">
    <text evidence="6">Endoribonuclease that catalyzes the hydrolysis of histone-coding pre-mRNA 3'-end. Involved in histone pre-mRNA processing during the S-phase of the cell cycle, which is required for entering/progressing through S-phase. Cleaves histone pre-mRNA at a major and a minor cleavage site after the 5'-ACCCA-3' and the 5'-ACCCACA-3' sequence, respectively, and located downstream of the stem-loop. May require the presence of the HDE element located at the histone pre-RNA 3'-end to avoid non-specific cleavage.</text>
</comment>
<accession>A0A0N5DAT0</accession>
<feature type="domain" description="Metallo-beta-lactamase" evidence="7">
    <location>
        <begin position="34"/>
        <end position="203"/>
    </location>
</feature>
<dbReference type="PANTHER" id="PTHR23200:SF48">
    <property type="entry name" value="METALLO-BETA-LACTAMASE DOMAIN-CONTAINING PROTEIN 1"/>
    <property type="match status" value="1"/>
</dbReference>
<reference evidence="10" key="1">
    <citation type="submission" date="2017-02" db="UniProtKB">
        <authorList>
            <consortium name="WormBaseParasite"/>
        </authorList>
    </citation>
    <scope>IDENTIFICATION</scope>
</reference>
<evidence type="ECO:0000256" key="1">
    <source>
        <dbReference type="ARBA" id="ARBA00004514"/>
    </source>
</evidence>
<evidence type="ECO:0000256" key="4">
    <source>
        <dbReference type="ARBA" id="ARBA00032988"/>
    </source>
</evidence>
<dbReference type="SUPFAM" id="SSF56281">
    <property type="entry name" value="Metallo-hydrolase/oxidoreductase"/>
    <property type="match status" value="1"/>
</dbReference>
<dbReference type="Gene3D" id="3.60.15.10">
    <property type="entry name" value="Ribonuclease Z/Hydroxyacylglutathione hydrolase-like"/>
    <property type="match status" value="1"/>
</dbReference>
<evidence type="ECO:0000313" key="8">
    <source>
        <dbReference type="EMBL" id="VDN07960.1"/>
    </source>
</evidence>
<sequence>MDTVPTDSQLESQFFSSSESLFSTERDSDDYKFMSSVTLVTDGEFRVLVDTGLATDINGETFILKRLNEIGALPSSITHVITTHGHLDHSGNNNDFANAIHYIGRFKHSGMYSNFSRIFKDEVEILTRNIHLLKSPGHTSEDISVFVRNTSFFGNVIISGDVFIRKEDLKYPNIWKSLAINEMQQEESRRRLACIADHIIPGHGPIFRVTNRMKRKFKCIIN</sequence>
<reference evidence="8 9" key="2">
    <citation type="submission" date="2018-11" db="EMBL/GenBank/DDBJ databases">
        <authorList>
            <consortium name="Pathogen Informatics"/>
        </authorList>
    </citation>
    <scope>NUCLEOTIDE SEQUENCE [LARGE SCALE GENOMIC DNA]</scope>
</reference>
<dbReference type="InterPro" id="IPR039344">
    <property type="entry name" value="MBLAC1"/>
</dbReference>
<dbReference type="OrthoDB" id="10250730at2759"/>
<organism evidence="10">
    <name type="scientific">Thelazia callipaeda</name>
    <name type="common">Oriental eyeworm</name>
    <name type="synonym">Parasitic nematode</name>
    <dbReference type="NCBI Taxonomy" id="103827"/>
    <lineage>
        <taxon>Eukaryota</taxon>
        <taxon>Metazoa</taxon>
        <taxon>Ecdysozoa</taxon>
        <taxon>Nematoda</taxon>
        <taxon>Chromadorea</taxon>
        <taxon>Rhabditida</taxon>
        <taxon>Spirurina</taxon>
        <taxon>Spiruromorpha</taxon>
        <taxon>Thelazioidea</taxon>
        <taxon>Thelaziidae</taxon>
        <taxon>Thelazia</taxon>
    </lineage>
</organism>
<evidence type="ECO:0000256" key="6">
    <source>
        <dbReference type="ARBA" id="ARBA00045869"/>
    </source>
</evidence>
<dbReference type="EMBL" id="UYYF01005040">
    <property type="protein sequence ID" value="VDN07960.1"/>
    <property type="molecule type" value="Genomic_DNA"/>
</dbReference>
<evidence type="ECO:0000256" key="2">
    <source>
        <dbReference type="ARBA" id="ARBA00011738"/>
    </source>
</evidence>
<evidence type="ECO:0000259" key="7">
    <source>
        <dbReference type="SMART" id="SM00849"/>
    </source>
</evidence>
<dbReference type="Pfam" id="PF00753">
    <property type="entry name" value="Lactamase_B"/>
    <property type="match status" value="1"/>
</dbReference>
<name>A0A0N5DAT0_THECL</name>
<dbReference type="PANTHER" id="PTHR23200">
    <property type="entry name" value="METALLO-BETA-LACTAMASE DOMAIN-CONTAINING PROTEIN 1"/>
    <property type="match status" value="1"/>
</dbReference>
<comment type="subcellular location">
    <subcellularLocation>
        <location evidence="1">Cytoplasm</location>
        <location evidence="1">Cytosol</location>
    </subcellularLocation>
</comment>
<dbReference type="InterPro" id="IPR001279">
    <property type="entry name" value="Metallo-B-lactamas"/>
</dbReference>
<evidence type="ECO:0000256" key="3">
    <source>
        <dbReference type="ARBA" id="ARBA00014856"/>
    </source>
</evidence>
<dbReference type="InterPro" id="IPR036866">
    <property type="entry name" value="RibonucZ/Hydroxyglut_hydro"/>
</dbReference>
<dbReference type="OMA" id="RHVVCTH"/>
<evidence type="ECO:0000313" key="9">
    <source>
        <dbReference type="Proteomes" id="UP000276776"/>
    </source>
</evidence>
<dbReference type="GO" id="GO:0005829">
    <property type="term" value="C:cytosol"/>
    <property type="evidence" value="ECO:0007669"/>
    <property type="project" value="UniProtKB-SubCell"/>
</dbReference>
<dbReference type="SMART" id="SM00849">
    <property type="entry name" value="Lactamase_B"/>
    <property type="match status" value="1"/>
</dbReference>
<protein>
    <recommendedName>
        <fullName evidence="3">Metallo-beta-lactamase domain-containing protein 1</fullName>
    </recommendedName>
    <alternativeName>
        <fullName evidence="4">Endoribonuclease MBLAC1</fullName>
    </alternativeName>
</protein>
<keyword evidence="9" id="KW-1185">Reference proteome</keyword>
<gene>
    <name evidence="8" type="ORF">TCLT_LOCUS10276</name>
</gene>